<evidence type="ECO:0000313" key="2">
    <source>
        <dbReference type="Proteomes" id="UP000646244"/>
    </source>
</evidence>
<reference evidence="1" key="1">
    <citation type="journal article" date="2014" name="Int. J. Syst. Evol. Microbiol.">
        <title>Complete genome sequence of Corynebacterium casei LMG S-19264T (=DSM 44701T), isolated from a smear-ripened cheese.</title>
        <authorList>
            <consortium name="US DOE Joint Genome Institute (JGI-PGF)"/>
            <person name="Walter F."/>
            <person name="Albersmeier A."/>
            <person name="Kalinowski J."/>
            <person name="Ruckert C."/>
        </authorList>
    </citation>
    <scope>NUCLEOTIDE SEQUENCE</scope>
    <source>
        <strain evidence="1">JCM 4633</strain>
    </source>
</reference>
<dbReference type="EMBL" id="BMVB01000053">
    <property type="protein sequence ID" value="GHC75124.1"/>
    <property type="molecule type" value="Genomic_DNA"/>
</dbReference>
<evidence type="ECO:0000313" key="1">
    <source>
        <dbReference type="EMBL" id="GHC75124.1"/>
    </source>
</evidence>
<dbReference type="AlphaFoldDB" id="A0A919C5X9"/>
<name>A0A919C5X9_STRCJ</name>
<sequence length="75" mass="7821">MEVVAFGVGDAEGVRDQRADRGLARAGYAHHHDDVGGGHPGYLAVSVGIGAAAPGVRPRVRGLTETHLYDVFKSP</sequence>
<accession>A0A919C5X9</accession>
<protein>
    <submittedName>
        <fullName evidence="1">Uncharacterized protein</fullName>
    </submittedName>
</protein>
<gene>
    <name evidence="1" type="ORF">GCM10010507_63160</name>
</gene>
<organism evidence="1 2">
    <name type="scientific">Streptomyces cinnamoneus</name>
    <name type="common">Streptoverticillium cinnamoneum</name>
    <dbReference type="NCBI Taxonomy" id="53446"/>
    <lineage>
        <taxon>Bacteria</taxon>
        <taxon>Bacillati</taxon>
        <taxon>Actinomycetota</taxon>
        <taxon>Actinomycetes</taxon>
        <taxon>Kitasatosporales</taxon>
        <taxon>Streptomycetaceae</taxon>
        <taxon>Streptomyces</taxon>
        <taxon>Streptomyces cinnamoneus group</taxon>
    </lineage>
</organism>
<reference evidence="1" key="2">
    <citation type="submission" date="2020-09" db="EMBL/GenBank/DDBJ databases">
        <authorList>
            <person name="Sun Q."/>
            <person name="Ohkuma M."/>
        </authorList>
    </citation>
    <scope>NUCLEOTIDE SEQUENCE</scope>
    <source>
        <strain evidence="1">JCM 4633</strain>
    </source>
</reference>
<proteinExistence type="predicted"/>
<dbReference type="Proteomes" id="UP000646244">
    <property type="component" value="Unassembled WGS sequence"/>
</dbReference>
<comment type="caution">
    <text evidence="1">The sequence shown here is derived from an EMBL/GenBank/DDBJ whole genome shotgun (WGS) entry which is preliminary data.</text>
</comment>